<reference evidence="1" key="1">
    <citation type="submission" date="2021-06" db="EMBL/GenBank/DDBJ databases">
        <authorList>
            <person name="Kallberg Y."/>
            <person name="Tangrot J."/>
            <person name="Rosling A."/>
        </authorList>
    </citation>
    <scope>NUCLEOTIDE SEQUENCE</scope>
    <source>
        <strain evidence="1">MA453B</strain>
    </source>
</reference>
<keyword evidence="2" id="KW-1185">Reference proteome</keyword>
<accession>A0A9N8WE53</accession>
<name>A0A9N8WE53_9GLOM</name>
<dbReference type="EMBL" id="CAJVPY010000580">
    <property type="protein sequence ID" value="CAG8481357.1"/>
    <property type="molecule type" value="Genomic_DNA"/>
</dbReference>
<dbReference type="Proteomes" id="UP000789405">
    <property type="component" value="Unassembled WGS sequence"/>
</dbReference>
<comment type="caution">
    <text evidence="1">The sequence shown here is derived from an EMBL/GenBank/DDBJ whole genome shotgun (WGS) entry which is preliminary data.</text>
</comment>
<evidence type="ECO:0000313" key="1">
    <source>
        <dbReference type="EMBL" id="CAG8481357.1"/>
    </source>
</evidence>
<protein>
    <submittedName>
        <fullName evidence="1">1359_t:CDS:1</fullName>
    </submittedName>
</protein>
<gene>
    <name evidence="1" type="ORF">DERYTH_LOCUS1942</name>
</gene>
<proteinExistence type="predicted"/>
<dbReference type="AlphaFoldDB" id="A0A9N8WE53"/>
<sequence length="187" mass="22007">MSSVISEKPSILSEWFMKKYRFINDKQEDSPEGYSWQPPSEMHNLPTKIFKDNLLTLNKRKSILQVHPCNKHIFFKPPTMNKGLWKYMPKNIRDNDKSFAKISYHISATIHPLDNFLHLLYDSKPDDSDNETLERNEAIKYISPLYQLASEQEEIFSPTELKETLEKENTKNKICSQCFSLPKTSKF</sequence>
<organism evidence="1 2">
    <name type="scientific">Dentiscutata erythropus</name>
    <dbReference type="NCBI Taxonomy" id="1348616"/>
    <lineage>
        <taxon>Eukaryota</taxon>
        <taxon>Fungi</taxon>
        <taxon>Fungi incertae sedis</taxon>
        <taxon>Mucoromycota</taxon>
        <taxon>Glomeromycotina</taxon>
        <taxon>Glomeromycetes</taxon>
        <taxon>Diversisporales</taxon>
        <taxon>Gigasporaceae</taxon>
        <taxon>Dentiscutata</taxon>
    </lineage>
</organism>
<dbReference type="OrthoDB" id="2312957at2759"/>
<evidence type="ECO:0000313" key="2">
    <source>
        <dbReference type="Proteomes" id="UP000789405"/>
    </source>
</evidence>